<evidence type="ECO:0008006" key="3">
    <source>
        <dbReference type="Google" id="ProtNLM"/>
    </source>
</evidence>
<sequence length="163" mass="19063">MNGLMDEGRAVEVFYLDFNKAFVIICHSILIAKLVRYSLNKWTTLQAENCQHKIQIMSWCPKGLIPVWVMFSVFISDKDNGLECTDTKFLDDTKLREIAIQRDISKVEKWADRNGMNARGLCCQVKELWEEVSRLCSITVDKKEIDWIFSKTLHLQKPELQLY</sequence>
<gene>
    <name evidence="1" type="ORF">QYF61_027015</name>
</gene>
<accession>A0AAN7NYT0</accession>
<organism evidence="1 2">
    <name type="scientific">Mycteria americana</name>
    <name type="common">Wood stork</name>
    <dbReference type="NCBI Taxonomy" id="33587"/>
    <lineage>
        <taxon>Eukaryota</taxon>
        <taxon>Metazoa</taxon>
        <taxon>Chordata</taxon>
        <taxon>Craniata</taxon>
        <taxon>Vertebrata</taxon>
        <taxon>Euteleostomi</taxon>
        <taxon>Archelosauria</taxon>
        <taxon>Archosauria</taxon>
        <taxon>Dinosauria</taxon>
        <taxon>Saurischia</taxon>
        <taxon>Theropoda</taxon>
        <taxon>Coelurosauria</taxon>
        <taxon>Aves</taxon>
        <taxon>Neognathae</taxon>
        <taxon>Neoaves</taxon>
        <taxon>Aequornithes</taxon>
        <taxon>Ciconiiformes</taxon>
        <taxon>Ciconiidae</taxon>
        <taxon>Mycteria</taxon>
    </lineage>
</organism>
<reference evidence="1 2" key="1">
    <citation type="journal article" date="2023" name="J. Hered.">
        <title>Chromosome-level genome of the wood stork (Mycteria americana) provides insight into avian chromosome evolution.</title>
        <authorList>
            <person name="Flamio R. Jr."/>
            <person name="Ramstad K.M."/>
        </authorList>
    </citation>
    <scope>NUCLEOTIDE SEQUENCE [LARGE SCALE GENOMIC DNA]</scope>
    <source>
        <strain evidence="1">JAX WOST 10</strain>
    </source>
</reference>
<protein>
    <recommendedName>
        <fullName evidence="3">Rna-directed dna polymerase from mobile element jockey-like</fullName>
    </recommendedName>
</protein>
<evidence type="ECO:0000313" key="1">
    <source>
        <dbReference type="EMBL" id="KAK4832991.1"/>
    </source>
</evidence>
<dbReference type="Proteomes" id="UP001333110">
    <property type="component" value="Unassembled WGS sequence"/>
</dbReference>
<comment type="caution">
    <text evidence="1">The sequence shown here is derived from an EMBL/GenBank/DDBJ whole genome shotgun (WGS) entry which is preliminary data.</text>
</comment>
<keyword evidence="2" id="KW-1185">Reference proteome</keyword>
<dbReference type="EMBL" id="JAUNZN010000001">
    <property type="protein sequence ID" value="KAK4832991.1"/>
    <property type="molecule type" value="Genomic_DNA"/>
</dbReference>
<name>A0AAN7NYT0_MYCAM</name>
<dbReference type="AlphaFoldDB" id="A0AAN7NYT0"/>
<proteinExistence type="predicted"/>
<evidence type="ECO:0000313" key="2">
    <source>
        <dbReference type="Proteomes" id="UP001333110"/>
    </source>
</evidence>